<reference evidence="2" key="1">
    <citation type="submission" date="2018-02" db="EMBL/GenBank/DDBJ databases">
        <authorList>
            <person name="Cohen D.B."/>
            <person name="Kent A.D."/>
        </authorList>
    </citation>
    <scope>NUCLEOTIDE SEQUENCE</scope>
</reference>
<dbReference type="EMBL" id="OIVN01003649">
    <property type="protein sequence ID" value="SPD12667.1"/>
    <property type="molecule type" value="Genomic_DNA"/>
</dbReference>
<accession>A0A2N9HE98</accession>
<protein>
    <submittedName>
        <fullName evidence="2">Uncharacterized protein</fullName>
    </submittedName>
</protein>
<sequence length="71" mass="7520">MARDSRSLSLVDGEAPRGSVVLDLSHSVDGSSSGPTHDGSLTRFSLTRSESNVTSKRSWVMVDGKAEVEKG</sequence>
<gene>
    <name evidence="2" type="ORF">FSB_LOCUS40549</name>
</gene>
<organism evidence="2">
    <name type="scientific">Fagus sylvatica</name>
    <name type="common">Beechnut</name>
    <dbReference type="NCBI Taxonomy" id="28930"/>
    <lineage>
        <taxon>Eukaryota</taxon>
        <taxon>Viridiplantae</taxon>
        <taxon>Streptophyta</taxon>
        <taxon>Embryophyta</taxon>
        <taxon>Tracheophyta</taxon>
        <taxon>Spermatophyta</taxon>
        <taxon>Magnoliopsida</taxon>
        <taxon>eudicotyledons</taxon>
        <taxon>Gunneridae</taxon>
        <taxon>Pentapetalae</taxon>
        <taxon>rosids</taxon>
        <taxon>fabids</taxon>
        <taxon>Fagales</taxon>
        <taxon>Fagaceae</taxon>
        <taxon>Fagus</taxon>
    </lineage>
</organism>
<dbReference type="AlphaFoldDB" id="A0A2N9HE98"/>
<evidence type="ECO:0000313" key="2">
    <source>
        <dbReference type="EMBL" id="SPD12667.1"/>
    </source>
</evidence>
<name>A0A2N9HE98_FAGSY</name>
<evidence type="ECO:0000256" key="1">
    <source>
        <dbReference type="SAM" id="MobiDB-lite"/>
    </source>
</evidence>
<proteinExistence type="predicted"/>
<feature type="region of interest" description="Disordered" evidence="1">
    <location>
        <begin position="24"/>
        <end position="43"/>
    </location>
</feature>